<evidence type="ECO:0000256" key="4">
    <source>
        <dbReference type="ARBA" id="ARBA00044042"/>
    </source>
</evidence>
<evidence type="ECO:0000313" key="9">
    <source>
        <dbReference type="Proteomes" id="UP000320710"/>
    </source>
</evidence>
<name>A0AA46K941_SERMA</name>
<keyword evidence="2" id="KW-0808">Transferase</keyword>
<reference evidence="8 9" key="1">
    <citation type="submission" date="2019-06" db="EMBL/GenBank/DDBJ databases">
        <authorList>
            <person name="Deangelis K."/>
            <person name="Huntemann M."/>
            <person name="Clum A."/>
            <person name="Pillay M."/>
            <person name="Palaniappan K."/>
            <person name="Varghese N."/>
            <person name="Mikhailova N."/>
            <person name="Stamatis D."/>
            <person name="Reddy T."/>
            <person name="Daum C."/>
            <person name="Shapiro N."/>
            <person name="Ivanova N."/>
            <person name="Kyrpides N."/>
            <person name="Woyke T."/>
        </authorList>
    </citation>
    <scope>NUCLEOTIDE SEQUENCE [LARGE SCALE GENOMIC DNA]</scope>
    <source>
        <strain evidence="8 9">106R</strain>
    </source>
</reference>
<sequence>MKILVIGPSWVGDMMMSQSLYRTLKAEYPSAEIDVMAPAWCRPLLARMPEVNQALAMPLGHGALGLGERRRLGRALRANRYDRAYVLPNSFKSALVPFFADIPQRTGWRGEMRYGLLNDVRVLDKAAFPLMVQRYVALAYDKGRIQRADDLPQPLLWPRLQVSDEEIADTTAAFNLTDSRPIVGFCPGAEFGPAKRWPHYHYATLAQQLIESGYQVALFGSAKDHEAGEQIRAALQEDARDFCLNLAGKTQLEQAVILIAACRAVVSNDSGLMHVAAALNKPLIALYGPSSPDFTPPLSDKARVIRLISGYHKVRKGDAEQGYHQSLIDIQPQQVLDALTPLLVASEE</sequence>
<comment type="caution">
    <text evidence="8">The sequence shown here is derived from an EMBL/GenBank/DDBJ whole genome shotgun (WGS) entry which is preliminary data.</text>
</comment>
<dbReference type="NCBIfam" id="NF008162">
    <property type="entry name" value="PRK10916.1"/>
    <property type="match status" value="1"/>
</dbReference>
<evidence type="ECO:0000256" key="3">
    <source>
        <dbReference type="ARBA" id="ARBA00043995"/>
    </source>
</evidence>
<dbReference type="GO" id="GO:0009244">
    <property type="term" value="P:lipopolysaccharide core region biosynthetic process"/>
    <property type="evidence" value="ECO:0007669"/>
    <property type="project" value="TreeGrafter"/>
</dbReference>
<protein>
    <recommendedName>
        <fullName evidence="6">Lipopolysaccharide heptosyltransferase 2</fullName>
        <ecNumber evidence="4">2.4.99.24</ecNumber>
    </recommendedName>
    <alternativeName>
        <fullName evidence="7">ADP-heptose:lipopolysaccharide heptosyltransferase II</fullName>
    </alternativeName>
</protein>
<dbReference type="FunFam" id="3.40.50.2000:FF:000023">
    <property type="entry name" value="ADP-heptose--LPS heptosyltransferase II"/>
    <property type="match status" value="1"/>
</dbReference>
<dbReference type="InterPro" id="IPR011910">
    <property type="entry name" value="RfaF"/>
</dbReference>
<dbReference type="InterPro" id="IPR002201">
    <property type="entry name" value="Glyco_trans_9"/>
</dbReference>
<evidence type="ECO:0000256" key="2">
    <source>
        <dbReference type="ARBA" id="ARBA00022679"/>
    </source>
</evidence>
<comment type="catalytic activity">
    <reaction evidence="5">
        <text>an L-alpha-D-Hep-(1-&gt;5)-[alpha-Kdo-(2-&gt;4)]-alpha-Kdo-(2-&gt;6)-lipid A + ADP-L-glycero-beta-D-manno-heptose = an L-alpha-D-Hep-(1-&gt;3)-L-alpha-D-Hep-(1-&gt;5)-[alpha-Kdo-(2-&gt;4)]-alpha-Kdo-(2-&gt;6)-lipid A + ADP + H(+)</text>
        <dbReference type="Rhea" id="RHEA:74071"/>
        <dbReference type="ChEBI" id="CHEBI:15378"/>
        <dbReference type="ChEBI" id="CHEBI:61506"/>
        <dbReference type="ChEBI" id="CHEBI:193068"/>
        <dbReference type="ChEBI" id="CHEBI:193069"/>
        <dbReference type="ChEBI" id="CHEBI:456216"/>
        <dbReference type="EC" id="2.4.99.24"/>
    </reaction>
</comment>
<accession>A0AA46K941</accession>
<keyword evidence="1" id="KW-0328">Glycosyltransferase</keyword>
<dbReference type="NCBIfam" id="TIGR02195">
    <property type="entry name" value="heptsyl_trn_II"/>
    <property type="match status" value="1"/>
</dbReference>
<dbReference type="FunFam" id="3.40.50.2000:FF:000022">
    <property type="entry name" value="ADP-heptose--LPS heptosyltransferase II"/>
    <property type="match status" value="1"/>
</dbReference>
<dbReference type="CDD" id="cd03789">
    <property type="entry name" value="GT9_LPS_heptosyltransferase"/>
    <property type="match status" value="1"/>
</dbReference>
<proteinExistence type="inferred from homology"/>
<dbReference type="PANTHER" id="PTHR30160:SF7">
    <property type="entry name" value="ADP-HEPTOSE--LPS HEPTOSYLTRANSFERASE 2"/>
    <property type="match status" value="1"/>
</dbReference>
<reference evidence="8 9" key="2">
    <citation type="submission" date="2019-07" db="EMBL/GenBank/DDBJ databases">
        <title>Investigation of anaerobic lignin degradation for improved lignocellulosic biofuels.</title>
        <authorList>
            <person name="Deangelis K.PhD."/>
        </authorList>
    </citation>
    <scope>NUCLEOTIDE SEQUENCE [LARGE SCALE GENOMIC DNA]</scope>
    <source>
        <strain evidence="8 9">106R</strain>
    </source>
</reference>
<gene>
    <name evidence="8" type="ORF">FHU12_4586</name>
</gene>
<dbReference type="SUPFAM" id="SSF53756">
    <property type="entry name" value="UDP-Glycosyltransferase/glycogen phosphorylase"/>
    <property type="match status" value="1"/>
</dbReference>
<dbReference type="PANTHER" id="PTHR30160">
    <property type="entry name" value="TETRAACYLDISACCHARIDE 4'-KINASE-RELATED"/>
    <property type="match status" value="1"/>
</dbReference>
<dbReference type="AlphaFoldDB" id="A0AA46K941"/>
<dbReference type="GO" id="GO:0005829">
    <property type="term" value="C:cytosol"/>
    <property type="evidence" value="ECO:0007669"/>
    <property type="project" value="TreeGrafter"/>
</dbReference>
<dbReference type="RefSeq" id="WP_141971924.1">
    <property type="nucleotide sequence ID" value="NZ_JAENMM010000008.1"/>
</dbReference>
<evidence type="ECO:0000313" key="8">
    <source>
        <dbReference type="EMBL" id="TQI86916.1"/>
    </source>
</evidence>
<dbReference type="GO" id="GO:0008713">
    <property type="term" value="F:ADP-heptose-lipopolysaccharide heptosyltransferase activity"/>
    <property type="evidence" value="ECO:0007669"/>
    <property type="project" value="UniProtKB-EC"/>
</dbReference>
<dbReference type="Pfam" id="PF01075">
    <property type="entry name" value="Glyco_transf_9"/>
    <property type="match status" value="1"/>
</dbReference>
<dbReference type="EC" id="2.4.99.24" evidence="4"/>
<evidence type="ECO:0000256" key="7">
    <source>
        <dbReference type="ARBA" id="ARBA00083682"/>
    </source>
</evidence>
<dbReference type="InterPro" id="IPR051199">
    <property type="entry name" value="LPS_LOS_Heptosyltrfase"/>
</dbReference>
<evidence type="ECO:0000256" key="1">
    <source>
        <dbReference type="ARBA" id="ARBA00022676"/>
    </source>
</evidence>
<dbReference type="Proteomes" id="UP000320710">
    <property type="component" value="Unassembled WGS sequence"/>
</dbReference>
<comment type="similarity">
    <text evidence="3">Belongs to the glycosyltransferase 9 family.</text>
</comment>
<dbReference type="EMBL" id="VFMJ01000001">
    <property type="protein sequence ID" value="TQI86916.1"/>
    <property type="molecule type" value="Genomic_DNA"/>
</dbReference>
<dbReference type="Gene3D" id="3.40.50.2000">
    <property type="entry name" value="Glycogen Phosphorylase B"/>
    <property type="match status" value="2"/>
</dbReference>
<organism evidence="8 9">
    <name type="scientific">Serratia marcescens</name>
    <dbReference type="NCBI Taxonomy" id="615"/>
    <lineage>
        <taxon>Bacteria</taxon>
        <taxon>Pseudomonadati</taxon>
        <taxon>Pseudomonadota</taxon>
        <taxon>Gammaproteobacteria</taxon>
        <taxon>Enterobacterales</taxon>
        <taxon>Yersiniaceae</taxon>
        <taxon>Serratia</taxon>
    </lineage>
</organism>
<evidence type="ECO:0000256" key="6">
    <source>
        <dbReference type="ARBA" id="ARBA00074391"/>
    </source>
</evidence>
<evidence type="ECO:0000256" key="5">
    <source>
        <dbReference type="ARBA" id="ARBA00047503"/>
    </source>
</evidence>